<dbReference type="PANTHER" id="PTHR30589:SF0">
    <property type="entry name" value="PHOSPHATIDYLGLYCEROL--PROLIPOPROTEIN DIACYLGLYCERYL TRANSFERASE"/>
    <property type="match status" value="1"/>
</dbReference>
<feature type="transmembrane region" description="Helical" evidence="7">
    <location>
        <begin position="126"/>
        <end position="146"/>
    </location>
</feature>
<comment type="function">
    <text evidence="7">Catalyzes the transfer of the diacylglyceryl group from phosphatidylglycerol to the sulfhydryl group of the N-terminal cysteine of a prolipoprotein, the first step in the formation of mature lipoproteins.</text>
</comment>
<evidence type="ECO:0000256" key="7">
    <source>
        <dbReference type="HAMAP-Rule" id="MF_01147"/>
    </source>
</evidence>
<dbReference type="PROSITE" id="PS01311">
    <property type="entry name" value="LGT"/>
    <property type="match status" value="1"/>
</dbReference>
<dbReference type="RefSeq" id="WP_187036513.1">
    <property type="nucleotide sequence ID" value="NZ_CP060286.1"/>
</dbReference>
<evidence type="ECO:0000256" key="3">
    <source>
        <dbReference type="ARBA" id="ARBA00022679"/>
    </source>
</evidence>
<keyword evidence="9" id="KW-0449">Lipoprotein</keyword>
<keyword evidence="5 7" id="KW-1133">Transmembrane helix</keyword>
<dbReference type="KEGG" id="cfem:HCR03_02350"/>
<dbReference type="GO" id="GO:0042158">
    <property type="term" value="P:lipoprotein biosynthetic process"/>
    <property type="evidence" value="ECO:0007669"/>
    <property type="project" value="UniProtKB-UniRule"/>
</dbReference>
<evidence type="ECO:0000256" key="1">
    <source>
        <dbReference type="ARBA" id="ARBA00007150"/>
    </source>
</evidence>
<protein>
    <recommendedName>
        <fullName evidence="7">Phosphatidylglycerol--prolipoprotein diacylglyceryl transferase</fullName>
        <ecNumber evidence="7">2.5.1.145</ecNumber>
    </recommendedName>
</protein>
<dbReference type="GO" id="GO:0008961">
    <property type="term" value="F:phosphatidylglycerol-prolipoprotein diacylglyceryl transferase activity"/>
    <property type="evidence" value="ECO:0007669"/>
    <property type="project" value="UniProtKB-UniRule"/>
</dbReference>
<dbReference type="HAMAP" id="MF_01147">
    <property type="entry name" value="Lgt"/>
    <property type="match status" value="1"/>
</dbReference>
<dbReference type="GO" id="GO:0005886">
    <property type="term" value="C:plasma membrane"/>
    <property type="evidence" value="ECO:0007669"/>
    <property type="project" value="UniProtKB-SubCell"/>
</dbReference>
<dbReference type="EC" id="2.5.1.145" evidence="7"/>
<feature type="transmembrane region" description="Helical" evidence="7">
    <location>
        <begin position="242"/>
        <end position="261"/>
    </location>
</feature>
<evidence type="ECO:0000256" key="6">
    <source>
        <dbReference type="ARBA" id="ARBA00023136"/>
    </source>
</evidence>
<dbReference type="PANTHER" id="PTHR30589">
    <property type="entry name" value="PROLIPOPROTEIN DIACYLGLYCERYL TRANSFERASE"/>
    <property type="match status" value="1"/>
</dbReference>
<evidence type="ECO:0000256" key="4">
    <source>
        <dbReference type="ARBA" id="ARBA00022692"/>
    </source>
</evidence>
<evidence type="ECO:0000313" key="10">
    <source>
        <dbReference type="Proteomes" id="UP000515909"/>
    </source>
</evidence>
<keyword evidence="6 7" id="KW-0472">Membrane</keyword>
<evidence type="ECO:0000256" key="2">
    <source>
        <dbReference type="ARBA" id="ARBA00022475"/>
    </source>
</evidence>
<gene>
    <name evidence="7 9" type="primary">lgt</name>
    <name evidence="9" type="ORF">HCR03_02350</name>
</gene>
<comment type="catalytic activity">
    <reaction evidence="7">
        <text>L-cysteinyl-[prolipoprotein] + a 1,2-diacyl-sn-glycero-3-phospho-(1'-sn-glycerol) = an S-1,2-diacyl-sn-glyceryl-L-cysteinyl-[prolipoprotein] + sn-glycerol 1-phosphate + H(+)</text>
        <dbReference type="Rhea" id="RHEA:56712"/>
        <dbReference type="Rhea" id="RHEA-COMP:14679"/>
        <dbReference type="Rhea" id="RHEA-COMP:14680"/>
        <dbReference type="ChEBI" id="CHEBI:15378"/>
        <dbReference type="ChEBI" id="CHEBI:29950"/>
        <dbReference type="ChEBI" id="CHEBI:57685"/>
        <dbReference type="ChEBI" id="CHEBI:64716"/>
        <dbReference type="ChEBI" id="CHEBI:140658"/>
        <dbReference type="EC" id="2.5.1.145"/>
    </reaction>
</comment>
<dbReference type="AlphaFoldDB" id="A0A7G8TC32"/>
<dbReference type="InterPro" id="IPR001640">
    <property type="entry name" value="Lgt"/>
</dbReference>
<comment type="subcellular location">
    <subcellularLocation>
        <location evidence="7">Cell membrane</location>
        <topology evidence="7">Multi-pass membrane protein</topology>
    </subcellularLocation>
</comment>
<feature type="binding site" evidence="7">
    <location>
        <position position="145"/>
    </location>
    <ligand>
        <name>a 1,2-diacyl-sn-glycero-3-phospho-(1'-sn-glycerol)</name>
        <dbReference type="ChEBI" id="CHEBI:64716"/>
    </ligand>
</feature>
<comment type="similarity">
    <text evidence="1 7">Belongs to the Lgt family.</text>
</comment>
<evidence type="ECO:0000256" key="8">
    <source>
        <dbReference type="SAM" id="MobiDB-lite"/>
    </source>
</evidence>
<name>A0A7G8TC32_9FIRM</name>
<dbReference type="UniPathway" id="UPA00664"/>
<keyword evidence="2 7" id="KW-1003">Cell membrane</keyword>
<feature type="transmembrane region" description="Helical" evidence="7">
    <location>
        <begin position="211"/>
        <end position="230"/>
    </location>
</feature>
<feature type="transmembrane region" description="Helical" evidence="7">
    <location>
        <begin position="182"/>
        <end position="199"/>
    </location>
</feature>
<feature type="transmembrane region" description="Helical" evidence="7">
    <location>
        <begin position="27"/>
        <end position="46"/>
    </location>
</feature>
<feature type="transmembrane region" description="Helical" evidence="7">
    <location>
        <begin position="92"/>
        <end position="114"/>
    </location>
</feature>
<feature type="transmembrane region" description="Helical" evidence="7">
    <location>
        <begin position="58"/>
        <end position="80"/>
    </location>
</feature>
<reference evidence="9 10" key="1">
    <citation type="submission" date="2020-08" db="EMBL/GenBank/DDBJ databases">
        <title>The isolate Caproiciproducens sp. 7D4C2 produces n-caproate at mildly acidic conditions from hexoses: genome and rBOX comparison with related strains and chain-elongating bacteria.</title>
        <authorList>
            <person name="Esquivel-Elizondo S."/>
            <person name="Bagci C."/>
            <person name="Temovska M."/>
            <person name="Jeon B.S."/>
            <person name="Bessarab I."/>
            <person name="Williams R.B.H."/>
            <person name="Huson D.H."/>
            <person name="Angenent L.T."/>
        </authorList>
    </citation>
    <scope>NUCLEOTIDE SEQUENCE [LARGE SCALE GENOMIC DNA]</scope>
    <source>
        <strain evidence="9 10">7D4C2</strain>
    </source>
</reference>
<organism evidence="9 10">
    <name type="scientific">Caproicibacter fermentans</name>
    <dbReference type="NCBI Taxonomy" id="2576756"/>
    <lineage>
        <taxon>Bacteria</taxon>
        <taxon>Bacillati</taxon>
        <taxon>Bacillota</taxon>
        <taxon>Clostridia</taxon>
        <taxon>Eubacteriales</taxon>
        <taxon>Acutalibacteraceae</taxon>
        <taxon>Caproicibacter</taxon>
    </lineage>
</organism>
<dbReference type="Pfam" id="PF01790">
    <property type="entry name" value="LGT"/>
    <property type="match status" value="1"/>
</dbReference>
<comment type="pathway">
    <text evidence="7">Protein modification; lipoprotein biosynthesis (diacylglyceryl transfer).</text>
</comment>
<dbReference type="EMBL" id="CP060286">
    <property type="protein sequence ID" value="QNK41173.1"/>
    <property type="molecule type" value="Genomic_DNA"/>
</dbReference>
<accession>A0A7G8TC32</accession>
<evidence type="ECO:0000256" key="5">
    <source>
        <dbReference type="ARBA" id="ARBA00022989"/>
    </source>
</evidence>
<proteinExistence type="inferred from homology"/>
<dbReference type="NCBIfam" id="TIGR00544">
    <property type="entry name" value="lgt"/>
    <property type="match status" value="1"/>
</dbReference>
<feature type="region of interest" description="Disordered" evidence="8">
    <location>
        <begin position="290"/>
        <end position="357"/>
    </location>
</feature>
<feature type="compositionally biased region" description="Basic and acidic residues" evidence="8">
    <location>
        <begin position="342"/>
        <end position="357"/>
    </location>
</feature>
<feature type="compositionally biased region" description="Acidic residues" evidence="8">
    <location>
        <begin position="315"/>
        <end position="327"/>
    </location>
</feature>
<evidence type="ECO:0000313" key="9">
    <source>
        <dbReference type="EMBL" id="QNK41173.1"/>
    </source>
</evidence>
<sequence>MYHVQFPGLGINVTLDPIAFKIGNHPIAWYGIIIATGFLLAFLYALQSCKKFRVDPDRFVDVVMVGIIFGVIGARLYYVLFDSSSQYIENPISVFYIWNGGLGIYGGIIGGLLFGSLMAKLRKLSIPAVLDLASLGFLIGQCIGRWGNFVNQEAFGTGTNLPWRMISENTDLVSAAGVHPCFLYESLWCLLGFILLHIFSRKYRRYDGQVFLLYTLWYGVGRFFIEGLRTDSLITPVIPLRVSQVVAAAAVIAAIVLLIVFRNRTVLTGCGSRKIMELNSIVDEVKPEEIEETYTDDGTSTIFDSAEQARTYMNEESETADQTESDSEDKPQDAPAADASLQDEKAGGEETKDGEAD</sequence>
<keyword evidence="3 7" id="KW-0808">Transferase</keyword>
<keyword evidence="4 7" id="KW-0812">Transmembrane</keyword>
<dbReference type="Proteomes" id="UP000515909">
    <property type="component" value="Chromosome"/>
</dbReference>